<reference evidence="3" key="1">
    <citation type="journal article" date="2019" name="Int. J. Syst. Evol. Microbiol.">
        <title>The Global Catalogue of Microorganisms (GCM) 10K type strain sequencing project: providing services to taxonomists for standard genome sequencing and annotation.</title>
        <authorList>
            <consortium name="The Broad Institute Genomics Platform"/>
            <consortium name="The Broad Institute Genome Sequencing Center for Infectious Disease"/>
            <person name="Wu L."/>
            <person name="Ma J."/>
        </authorList>
    </citation>
    <scope>NUCLEOTIDE SEQUENCE [LARGE SCALE GENOMIC DNA]</scope>
    <source>
        <strain evidence="3">CGMCC 4.1434</strain>
    </source>
</reference>
<dbReference type="Proteomes" id="UP001596109">
    <property type="component" value="Unassembled WGS sequence"/>
</dbReference>
<dbReference type="InterPro" id="IPR032710">
    <property type="entry name" value="NTF2-like_dom_sf"/>
</dbReference>
<dbReference type="Gene3D" id="3.10.450.50">
    <property type="match status" value="1"/>
</dbReference>
<dbReference type="InterPro" id="IPR037401">
    <property type="entry name" value="SnoaL-like"/>
</dbReference>
<gene>
    <name evidence="2" type="ORF">ACFPRA_24480</name>
</gene>
<comment type="caution">
    <text evidence="2">The sequence shown here is derived from an EMBL/GenBank/DDBJ whole genome shotgun (WGS) entry which is preliminary data.</text>
</comment>
<organism evidence="2 3">
    <name type="scientific">Sporosarcina soli</name>
    <dbReference type="NCBI Taxonomy" id="334736"/>
    <lineage>
        <taxon>Bacteria</taxon>
        <taxon>Bacillati</taxon>
        <taxon>Bacillota</taxon>
        <taxon>Bacilli</taxon>
        <taxon>Bacillales</taxon>
        <taxon>Caryophanaceae</taxon>
        <taxon>Sporosarcina</taxon>
    </lineage>
</organism>
<feature type="domain" description="SnoaL-like" evidence="1">
    <location>
        <begin position="9"/>
        <end position="121"/>
    </location>
</feature>
<keyword evidence="3" id="KW-1185">Reference proteome</keyword>
<name>A0ABW0TRA5_9BACL</name>
<dbReference type="EMBL" id="JBHSNO010000022">
    <property type="protein sequence ID" value="MFC5592039.1"/>
    <property type="molecule type" value="Genomic_DNA"/>
</dbReference>
<evidence type="ECO:0000313" key="3">
    <source>
        <dbReference type="Proteomes" id="UP001596109"/>
    </source>
</evidence>
<accession>A0ABW0TRA5</accession>
<evidence type="ECO:0000313" key="2">
    <source>
        <dbReference type="EMBL" id="MFC5592039.1"/>
    </source>
</evidence>
<dbReference type="SUPFAM" id="SSF54427">
    <property type="entry name" value="NTF2-like"/>
    <property type="match status" value="1"/>
</dbReference>
<dbReference type="RefSeq" id="WP_381440629.1">
    <property type="nucleotide sequence ID" value="NZ_JBHSNO010000022.1"/>
</dbReference>
<protein>
    <submittedName>
        <fullName evidence="2">SgcJ/EcaC family oxidoreductase</fullName>
    </submittedName>
</protein>
<dbReference type="Pfam" id="PF13474">
    <property type="entry name" value="SnoaL_3"/>
    <property type="match status" value="1"/>
</dbReference>
<evidence type="ECO:0000259" key="1">
    <source>
        <dbReference type="Pfam" id="PF13474"/>
    </source>
</evidence>
<dbReference type="NCBIfam" id="TIGR02246">
    <property type="entry name" value="SgcJ/EcaC family oxidoreductase"/>
    <property type="match status" value="1"/>
</dbReference>
<dbReference type="InterPro" id="IPR011944">
    <property type="entry name" value="Steroid_delta5-4_isomerase"/>
</dbReference>
<proteinExistence type="predicted"/>
<sequence length="149" mass="16856">MTAPFQNEVQNLYQQLIDAWNRRDAKGMSEQFAEHGVQIGFDGSKVIGQEEIFLHVKPIFEEHPTAPFVTKVKDIRPLGNDAAILHAIAGMIPPGKSDIEPAVNAHQTLVAVKKDHGWRIELFQNTPAQFHGRPELVEEMTEELRQLIR</sequence>